<gene>
    <name evidence="3" type="ORF">BA1DRAFT_04240</name>
</gene>
<dbReference type="InterPro" id="IPR036165">
    <property type="entry name" value="YefM-like_sf"/>
</dbReference>
<dbReference type="InterPro" id="IPR006442">
    <property type="entry name" value="Antitoxin_Phd/YefM"/>
</dbReference>
<dbReference type="Proteomes" id="UP000023464">
    <property type="component" value="Unassembled WGS sequence"/>
</dbReference>
<keyword evidence="4" id="KW-1185">Reference proteome</keyword>
<sequence>MDAFSANKAKTQFGDMLLKAQFVPIQINKNGNPVAVGISIDEYENIEALKLRSLQSRAAQIEANIRVNNTVDGEVFFNELESGQYD</sequence>
<dbReference type="Pfam" id="PF02604">
    <property type="entry name" value="PhdYeFM_antitox"/>
    <property type="match status" value="1"/>
</dbReference>
<evidence type="ECO:0000256" key="2">
    <source>
        <dbReference type="RuleBase" id="RU362080"/>
    </source>
</evidence>
<dbReference type="NCBIfam" id="TIGR01552">
    <property type="entry name" value="phd_fam"/>
    <property type="match status" value="1"/>
</dbReference>
<organism evidence="3 4">
    <name type="scientific">Photorhabdus aegyptia</name>
    <dbReference type="NCBI Taxonomy" id="2805098"/>
    <lineage>
        <taxon>Bacteria</taxon>
        <taxon>Pseudomonadati</taxon>
        <taxon>Pseudomonadota</taxon>
        <taxon>Gammaproteobacteria</taxon>
        <taxon>Enterobacterales</taxon>
        <taxon>Morganellaceae</taxon>
        <taxon>Photorhabdus</taxon>
    </lineage>
</organism>
<name>A0A022PC19_9GAMM</name>
<accession>A0A022PC19</accession>
<proteinExistence type="inferred from homology"/>
<reference evidence="3 4" key="1">
    <citation type="submission" date="2014-03" db="EMBL/GenBank/DDBJ databases">
        <title>Draft Genome of Photorhabdus luminescens BA1, an Egyptian Isolate.</title>
        <authorList>
            <person name="Ghazal S."/>
            <person name="Hurst S.G.IV."/>
            <person name="Morris K."/>
            <person name="Thomas K."/>
            <person name="Tisa L.S."/>
        </authorList>
    </citation>
    <scope>NUCLEOTIDE SEQUENCE [LARGE SCALE GENOMIC DNA]</scope>
    <source>
        <strain evidence="3 4">BA1</strain>
    </source>
</reference>
<evidence type="ECO:0000313" key="4">
    <source>
        <dbReference type="Proteomes" id="UP000023464"/>
    </source>
</evidence>
<evidence type="ECO:0000313" key="3">
    <source>
        <dbReference type="EMBL" id="EYU13276.1"/>
    </source>
</evidence>
<comment type="similarity">
    <text evidence="1 2">Belongs to the phD/YefM antitoxin family.</text>
</comment>
<dbReference type="RefSeq" id="WP_036783203.1">
    <property type="nucleotide sequence ID" value="NZ_CAWLTM010000017.1"/>
</dbReference>
<dbReference type="EMBL" id="JFGV01000098">
    <property type="protein sequence ID" value="EYU13276.1"/>
    <property type="molecule type" value="Genomic_DNA"/>
</dbReference>
<dbReference type="Gene3D" id="3.40.1620.10">
    <property type="entry name" value="YefM-like domain"/>
    <property type="match status" value="1"/>
</dbReference>
<protein>
    <recommendedName>
        <fullName evidence="2">Antitoxin</fullName>
    </recommendedName>
</protein>
<evidence type="ECO:0000256" key="1">
    <source>
        <dbReference type="ARBA" id="ARBA00009981"/>
    </source>
</evidence>
<dbReference type="AlphaFoldDB" id="A0A022PC19"/>
<comment type="caution">
    <text evidence="3">The sequence shown here is derived from an EMBL/GenBank/DDBJ whole genome shotgun (WGS) entry which is preliminary data.</text>
</comment>
<dbReference type="SUPFAM" id="SSF143120">
    <property type="entry name" value="YefM-like"/>
    <property type="match status" value="1"/>
</dbReference>
<comment type="function">
    <text evidence="2">Antitoxin component of a type II toxin-antitoxin (TA) system.</text>
</comment>
<dbReference type="PATRIC" id="fig|1393736.3.peg.4324"/>